<sequence length="342" mass="38125">MSSVSKFIKTSSWDTQALRYMQPRVTDRGLKTVAVISTQKNKKLHIQLPSMTCWGITDYTDQSTGESDGKFSIKLHFTGKGNLSEASAEALEKLKAFEEQVLSDAVNMSEAWFGKKQTREIVEYGYFPFLKPGKNSETKQVDPEKGIYFRPKVNCYSEKWDVEVFDVEGNMLFPSENGEETPMDFVPAGSEVTCGVECKHIWIGAKGWGISWALKQTVVIPKMTENTTGKLMLDLSEKEKTAMYNAPVPSVPEPEDEVEEEKQPAAAPSTYVEDSDDDAPEPSEEQKEEVIQEEEVKPEPVVKPVVKKSVVKKAVPAPENEADTPPPPAPVKKKTVVRKKTA</sequence>
<feature type="compositionally biased region" description="Basic residues" evidence="1">
    <location>
        <begin position="331"/>
        <end position="342"/>
    </location>
</feature>
<organism evidence="2">
    <name type="scientific">viral metagenome</name>
    <dbReference type="NCBI Taxonomy" id="1070528"/>
    <lineage>
        <taxon>unclassified sequences</taxon>
        <taxon>metagenomes</taxon>
        <taxon>organismal metagenomes</taxon>
    </lineage>
</organism>
<reference evidence="2" key="1">
    <citation type="journal article" date="2020" name="Nature">
        <title>Giant virus diversity and host interactions through global metagenomics.</title>
        <authorList>
            <person name="Schulz F."/>
            <person name="Roux S."/>
            <person name="Paez-Espino D."/>
            <person name="Jungbluth S."/>
            <person name="Walsh D.A."/>
            <person name="Denef V.J."/>
            <person name="McMahon K.D."/>
            <person name="Konstantinidis K.T."/>
            <person name="Eloe-Fadrosh E.A."/>
            <person name="Kyrpides N.C."/>
            <person name="Woyke T."/>
        </authorList>
    </citation>
    <scope>NUCLEOTIDE SEQUENCE</scope>
    <source>
        <strain evidence="2">GVMAG-M-3300021375-17</strain>
    </source>
</reference>
<protein>
    <submittedName>
        <fullName evidence="2">Uncharacterized protein</fullName>
    </submittedName>
</protein>
<evidence type="ECO:0000313" key="2">
    <source>
        <dbReference type="EMBL" id="QHT05205.1"/>
    </source>
</evidence>
<evidence type="ECO:0000256" key="1">
    <source>
        <dbReference type="SAM" id="MobiDB-lite"/>
    </source>
</evidence>
<feature type="compositionally biased region" description="Basic and acidic residues" evidence="1">
    <location>
        <begin position="284"/>
        <end position="300"/>
    </location>
</feature>
<feature type="region of interest" description="Disordered" evidence="1">
    <location>
        <begin position="246"/>
        <end position="342"/>
    </location>
</feature>
<dbReference type="EMBL" id="MN739451">
    <property type="protein sequence ID" value="QHT05205.1"/>
    <property type="molecule type" value="Genomic_DNA"/>
</dbReference>
<feature type="compositionally biased region" description="Acidic residues" evidence="1">
    <location>
        <begin position="273"/>
        <end position="283"/>
    </location>
</feature>
<accession>A0A6C0CP14</accession>
<dbReference type="AlphaFoldDB" id="A0A6C0CP14"/>
<proteinExistence type="predicted"/>
<name>A0A6C0CP14_9ZZZZ</name>